<gene>
    <name evidence="1" type="ORF">G6N77_19420</name>
</gene>
<comment type="caution">
    <text evidence="1">The sequence shown here is derived from an EMBL/GenBank/DDBJ whole genome shotgun (WGS) entry which is preliminary data.</text>
</comment>
<keyword evidence="2" id="KW-1185">Reference proteome</keyword>
<evidence type="ECO:0000313" key="2">
    <source>
        <dbReference type="Proteomes" id="UP000479226"/>
    </source>
</evidence>
<name>A0ABX0DLM0_9MICC</name>
<reference evidence="1 2" key="1">
    <citation type="submission" date="2020-02" db="EMBL/GenBank/DDBJ databases">
        <title>Genome sequence of the type strain DSM 27180 of Arthrobacter silviterrae.</title>
        <authorList>
            <person name="Gao J."/>
            <person name="Sun J."/>
        </authorList>
    </citation>
    <scope>NUCLEOTIDE SEQUENCE [LARGE SCALE GENOMIC DNA]</scope>
    <source>
        <strain evidence="1 2">DSM 27180</strain>
    </source>
</reference>
<proteinExistence type="predicted"/>
<sequence>MPTAADARPRLEQLSTDLAGAFARDYPGQPWLPVRYGDTSMATDSSGTCVLWIGTLRSQDSLYALAGNWDAVMKTINPVLKEGGFAPITHTDSLKGGYTGISSTDGHGGRLN</sequence>
<accession>A0ABX0DLM0</accession>
<dbReference type="Proteomes" id="UP000479226">
    <property type="component" value="Unassembled WGS sequence"/>
</dbReference>
<organism evidence="1 2">
    <name type="scientific">Arthrobacter silviterrae</name>
    <dbReference type="NCBI Taxonomy" id="2026658"/>
    <lineage>
        <taxon>Bacteria</taxon>
        <taxon>Bacillati</taxon>
        <taxon>Actinomycetota</taxon>
        <taxon>Actinomycetes</taxon>
        <taxon>Micrococcales</taxon>
        <taxon>Micrococcaceae</taxon>
        <taxon>Arthrobacter</taxon>
    </lineage>
</organism>
<dbReference type="EMBL" id="JAAKZI010000077">
    <property type="protein sequence ID" value="NGN85610.1"/>
    <property type="molecule type" value="Genomic_DNA"/>
</dbReference>
<protein>
    <submittedName>
        <fullName evidence="1">Uncharacterized protein</fullName>
    </submittedName>
</protein>
<dbReference type="RefSeq" id="WP_165183815.1">
    <property type="nucleotide sequence ID" value="NZ_JAAKZI010000077.1"/>
</dbReference>
<evidence type="ECO:0000313" key="1">
    <source>
        <dbReference type="EMBL" id="NGN85610.1"/>
    </source>
</evidence>
<feature type="non-terminal residue" evidence="1">
    <location>
        <position position="112"/>
    </location>
</feature>